<dbReference type="EMBL" id="DXBU01000026">
    <property type="protein sequence ID" value="HIZ21612.1"/>
    <property type="molecule type" value="Genomic_DNA"/>
</dbReference>
<sequence length="88" mass="10707">MNKSTIFDKNTPKLNIEWKGDFLYHKFTKKQKTKYIRRWYDNTKIYFKRRYGWTFTISFSSRWSLWHELGRRFHGLGNGLHTGVATGI</sequence>
<reference evidence="1" key="1">
    <citation type="journal article" date="2021" name="PeerJ">
        <title>Extensive microbial diversity within the chicken gut microbiome revealed by metagenomics and culture.</title>
        <authorList>
            <person name="Gilroy R."/>
            <person name="Ravi A."/>
            <person name="Getino M."/>
            <person name="Pursley I."/>
            <person name="Horton D.L."/>
            <person name="Alikhan N.F."/>
            <person name="Baker D."/>
            <person name="Gharbi K."/>
            <person name="Hall N."/>
            <person name="Watson M."/>
            <person name="Adriaenssens E.M."/>
            <person name="Foster-Nyarko E."/>
            <person name="Jarju S."/>
            <person name="Secka A."/>
            <person name="Antonio M."/>
            <person name="Oren A."/>
            <person name="Chaudhuri R.R."/>
            <person name="La Ragione R."/>
            <person name="Hildebrand F."/>
            <person name="Pallen M.J."/>
        </authorList>
    </citation>
    <scope>NUCLEOTIDE SEQUENCE</scope>
    <source>
        <strain evidence="1">14324</strain>
    </source>
</reference>
<reference evidence="1" key="2">
    <citation type="submission" date="2021-04" db="EMBL/GenBank/DDBJ databases">
        <authorList>
            <person name="Gilroy R."/>
        </authorList>
    </citation>
    <scope>NUCLEOTIDE SEQUENCE</scope>
    <source>
        <strain evidence="1">14324</strain>
    </source>
</reference>
<dbReference type="AlphaFoldDB" id="A0A9D2DR09"/>
<evidence type="ECO:0000313" key="1">
    <source>
        <dbReference type="EMBL" id="HIZ21612.1"/>
    </source>
</evidence>
<proteinExistence type="predicted"/>
<dbReference type="Proteomes" id="UP000824041">
    <property type="component" value="Unassembled WGS sequence"/>
</dbReference>
<organism evidence="1 2">
    <name type="scientific">Candidatus Blautia faecigallinarum</name>
    <dbReference type="NCBI Taxonomy" id="2838488"/>
    <lineage>
        <taxon>Bacteria</taxon>
        <taxon>Bacillati</taxon>
        <taxon>Bacillota</taxon>
        <taxon>Clostridia</taxon>
        <taxon>Lachnospirales</taxon>
        <taxon>Lachnospiraceae</taxon>
        <taxon>Blautia</taxon>
    </lineage>
</organism>
<gene>
    <name evidence="1" type="ORF">IAA21_02275</name>
</gene>
<accession>A0A9D2DR09</accession>
<comment type="caution">
    <text evidence="1">The sequence shown here is derived from an EMBL/GenBank/DDBJ whole genome shotgun (WGS) entry which is preliminary data.</text>
</comment>
<protein>
    <submittedName>
        <fullName evidence="1">Uncharacterized protein</fullName>
    </submittedName>
</protein>
<name>A0A9D2DR09_9FIRM</name>
<evidence type="ECO:0000313" key="2">
    <source>
        <dbReference type="Proteomes" id="UP000824041"/>
    </source>
</evidence>